<proteinExistence type="predicted"/>
<dbReference type="OrthoDB" id="9978720at2759"/>
<name>A0A9P9HQI1_FUSRE</name>
<dbReference type="GeneID" id="70228898"/>
<dbReference type="Gene3D" id="1.10.275.10">
    <property type="entry name" value="Fumarase/aspartase (N-terminal domain)"/>
    <property type="match status" value="1"/>
</dbReference>
<dbReference type="PANTHER" id="PTHR43172">
    <property type="entry name" value="ADENYLOSUCCINATE LYASE"/>
    <property type="match status" value="1"/>
</dbReference>
<comment type="caution">
    <text evidence="2">The sequence shown here is derived from an EMBL/GenBank/DDBJ whole genome shotgun (WGS) entry which is preliminary data.</text>
</comment>
<dbReference type="Proteomes" id="UP000720189">
    <property type="component" value="Unassembled WGS sequence"/>
</dbReference>
<dbReference type="PANTHER" id="PTHR43172:SF1">
    <property type="entry name" value="ADENYLOSUCCINATE LYASE"/>
    <property type="match status" value="1"/>
</dbReference>
<dbReference type="GO" id="GO:0044208">
    <property type="term" value="P:'de novo' AMP biosynthetic process"/>
    <property type="evidence" value="ECO:0007669"/>
    <property type="project" value="TreeGrafter"/>
</dbReference>
<organism evidence="2 3">
    <name type="scientific">Fusarium redolens</name>
    <dbReference type="NCBI Taxonomy" id="48865"/>
    <lineage>
        <taxon>Eukaryota</taxon>
        <taxon>Fungi</taxon>
        <taxon>Dikarya</taxon>
        <taxon>Ascomycota</taxon>
        <taxon>Pezizomycotina</taxon>
        <taxon>Sordariomycetes</taxon>
        <taxon>Hypocreomycetidae</taxon>
        <taxon>Hypocreales</taxon>
        <taxon>Nectriaceae</taxon>
        <taxon>Fusarium</taxon>
        <taxon>Fusarium redolens species complex</taxon>
    </lineage>
</organism>
<evidence type="ECO:0000256" key="1">
    <source>
        <dbReference type="ARBA" id="ARBA00023239"/>
    </source>
</evidence>
<sequence length="504" mass="58621">MPRNYQCEMERLFSRESRYTIWRKLWFWLAASQKELGIVYLVPIPNSEPPAFTEERIDDDDLEQLRHCCYVSSRDVAVPNMRQLSPDHKLDLRAQFHFVTDIDAPRSEYWLNIGVTPEYILENTEQILMRDALDILNTKLSMLLYRLQNFAMDHKSVQCLMYESDLDKTAYVTTIGDRAAGWAKKLVILLRAFQTARLEVGSAGSQPITQSEKYNIEFSDKLSMLEHFEGDQSKCERLDDLIRQKLRFQECRARDYLAYRRTINANLGFICILLGSAAVSVVKDLDHFDDGEQLVEKRANRNGSPVTDEDPKFRQSGILKGAAEALMRVSISFRDPGVSKTEGQDEYIMARMFKQAVRVVNVLQSIVEGLYCDPENGHNVKWSEIPYMMIDPLIRRLMLRGEVRQDILWHLNNISLSLKDEPQEGRTDRFLETITSYNFFRRYFYDMKEIVLSLQDVSESERRVDEICGRNGAIDRVLLPYRPYIREMTAGERQAAQPLMIEPA</sequence>
<dbReference type="GO" id="GO:0005829">
    <property type="term" value="C:cytosol"/>
    <property type="evidence" value="ECO:0007669"/>
    <property type="project" value="TreeGrafter"/>
</dbReference>
<evidence type="ECO:0000313" key="2">
    <source>
        <dbReference type="EMBL" id="KAH7260932.1"/>
    </source>
</evidence>
<dbReference type="Gene3D" id="1.20.200.10">
    <property type="entry name" value="Fumarase/aspartase (Central domain)"/>
    <property type="match status" value="1"/>
</dbReference>
<dbReference type="GO" id="GO:0070626">
    <property type="term" value="F:(S)-2-(5-amino-1-(5-phospho-D-ribosyl)imidazole-4-carboxamido) succinate lyase (fumarate-forming) activity"/>
    <property type="evidence" value="ECO:0007669"/>
    <property type="project" value="TreeGrafter"/>
</dbReference>
<evidence type="ECO:0008006" key="4">
    <source>
        <dbReference type="Google" id="ProtNLM"/>
    </source>
</evidence>
<dbReference type="SUPFAM" id="SSF48557">
    <property type="entry name" value="L-aspartase-like"/>
    <property type="match status" value="1"/>
</dbReference>
<dbReference type="AlphaFoldDB" id="A0A9P9HQI1"/>
<accession>A0A9P9HQI1</accession>
<dbReference type="EMBL" id="JAGMUX010000004">
    <property type="protein sequence ID" value="KAH7260932.1"/>
    <property type="molecule type" value="Genomic_DNA"/>
</dbReference>
<evidence type="ECO:0000313" key="3">
    <source>
        <dbReference type="Proteomes" id="UP000720189"/>
    </source>
</evidence>
<keyword evidence="3" id="KW-1185">Reference proteome</keyword>
<dbReference type="RefSeq" id="XP_046052809.1">
    <property type="nucleotide sequence ID" value="XM_046198944.1"/>
</dbReference>
<reference evidence="2" key="1">
    <citation type="journal article" date="2021" name="Nat. Commun.">
        <title>Genetic determinants of endophytism in the Arabidopsis root mycobiome.</title>
        <authorList>
            <person name="Mesny F."/>
            <person name="Miyauchi S."/>
            <person name="Thiergart T."/>
            <person name="Pickel B."/>
            <person name="Atanasova L."/>
            <person name="Karlsson M."/>
            <person name="Huettel B."/>
            <person name="Barry K.W."/>
            <person name="Haridas S."/>
            <person name="Chen C."/>
            <person name="Bauer D."/>
            <person name="Andreopoulos W."/>
            <person name="Pangilinan J."/>
            <person name="LaButti K."/>
            <person name="Riley R."/>
            <person name="Lipzen A."/>
            <person name="Clum A."/>
            <person name="Drula E."/>
            <person name="Henrissat B."/>
            <person name="Kohler A."/>
            <person name="Grigoriev I.V."/>
            <person name="Martin F.M."/>
            <person name="Hacquard S."/>
        </authorList>
    </citation>
    <scope>NUCLEOTIDE SEQUENCE</scope>
    <source>
        <strain evidence="2">MPI-CAGE-AT-0023</strain>
    </source>
</reference>
<dbReference type="InterPro" id="IPR008948">
    <property type="entry name" value="L-Aspartase-like"/>
</dbReference>
<protein>
    <recommendedName>
        <fullName evidence="4">Adenylosuccinate lyase</fullName>
    </recommendedName>
</protein>
<keyword evidence="1" id="KW-0456">Lyase</keyword>
<dbReference type="InterPro" id="IPR024083">
    <property type="entry name" value="Fumarase/histidase_N"/>
</dbReference>
<gene>
    <name evidence="2" type="ORF">BKA55DRAFT_686509</name>
</gene>
<dbReference type="GO" id="GO:0004018">
    <property type="term" value="F:N6-(1,2-dicarboxyethyl)AMP AMP-lyase (fumarate-forming) activity"/>
    <property type="evidence" value="ECO:0007669"/>
    <property type="project" value="TreeGrafter"/>
</dbReference>